<evidence type="ECO:0000256" key="4">
    <source>
        <dbReference type="ARBA" id="ARBA00022982"/>
    </source>
</evidence>
<feature type="domain" description="4Fe-4S ferredoxin-type" evidence="9">
    <location>
        <begin position="353"/>
        <end position="384"/>
    </location>
</feature>
<dbReference type="eggNOG" id="COG0437">
    <property type="taxonomic scope" value="Bacteria"/>
</dbReference>
<dbReference type="GO" id="GO:0005886">
    <property type="term" value="C:plasma membrane"/>
    <property type="evidence" value="ECO:0007669"/>
    <property type="project" value="TreeGrafter"/>
</dbReference>
<keyword evidence="8" id="KW-0472">Membrane</keyword>
<dbReference type="RefSeq" id="WP_015947735.1">
    <property type="nucleotide sequence ID" value="NC_011768.1"/>
</dbReference>
<dbReference type="Pfam" id="PF12838">
    <property type="entry name" value="Fer4_7"/>
    <property type="match status" value="2"/>
</dbReference>
<protein>
    <submittedName>
        <fullName evidence="10">4Fe-4S ferredoxin iron-sulfur binding domain protein</fullName>
    </submittedName>
</protein>
<evidence type="ECO:0000256" key="8">
    <source>
        <dbReference type="SAM" id="Phobius"/>
    </source>
</evidence>
<evidence type="ECO:0000256" key="3">
    <source>
        <dbReference type="ARBA" id="ARBA00022723"/>
    </source>
</evidence>
<sequence>MKPSRLFIGLRILASTAVSVLIILATVDLWGFLAPGVVRVATWLQFLPSLVRALTAFGLLAAGFIPVLALTLLFGRVYCSFLCPLGAFMDWIIAIRKRISKVKLQYVKPGVVRYFILAGIAVSLLFGSMHLINILDPYSIFARSAQALVRPLAIGLNNLLAQSGELAGYYGIAPYPFSLPPLPVLGVILAWLALVIWLAAARGRLYCNTLCPVGAFLGLASRFSVFKISMDEEKCIQCGACSKRCKASCMDVENKTVDASRCVMCLDCLTVCPVDAVEFTNPSAAKKVETDPARRSLLFMGAFLLTGLPSRSAAETGYGYPEPSAEGGAATPIKDPLGPPLPIKRKASLVPPGGMGRDHFTSACTGCHLCVAACPSHVIRPELISHQGKGLLAPSLSYEKGFCNYNCNACTMVCPSGAILAVGLEEKKRVQMGRAQFIKQNCVVATKGTECVACAEHCPTGAVKIVREQGGPGLPKVDEDVCVGCGACEFACPAKPHKAIYVKASLNHGKALPPKKGESVQNLVGEDFPF</sequence>
<feature type="region of interest" description="Disordered" evidence="7">
    <location>
        <begin position="316"/>
        <end position="335"/>
    </location>
</feature>
<dbReference type="PROSITE" id="PS00198">
    <property type="entry name" value="4FE4S_FER_1"/>
    <property type="match status" value="3"/>
</dbReference>
<gene>
    <name evidence="10" type="ordered locus">Dalk_2976</name>
</gene>
<evidence type="ECO:0000313" key="10">
    <source>
        <dbReference type="EMBL" id="ACL04666.1"/>
    </source>
</evidence>
<dbReference type="eggNOG" id="COG0348">
    <property type="taxonomic scope" value="Bacteria"/>
</dbReference>
<dbReference type="EMBL" id="CP001322">
    <property type="protein sequence ID" value="ACL04666.1"/>
    <property type="molecule type" value="Genomic_DNA"/>
</dbReference>
<keyword evidence="11" id="KW-1185">Reference proteome</keyword>
<feature type="domain" description="4Fe-4S ferredoxin-type" evidence="9">
    <location>
        <begin position="473"/>
        <end position="505"/>
    </location>
</feature>
<dbReference type="PROSITE" id="PS51379">
    <property type="entry name" value="4FE4S_FER_2"/>
    <property type="match status" value="6"/>
</dbReference>
<evidence type="ECO:0000259" key="9">
    <source>
        <dbReference type="PROSITE" id="PS51379"/>
    </source>
</evidence>
<dbReference type="AlphaFoldDB" id="B8FL31"/>
<dbReference type="CDD" id="cd16373">
    <property type="entry name" value="DMSOR_beta_like"/>
    <property type="match status" value="1"/>
</dbReference>
<feature type="domain" description="4Fe-4S ferredoxin-type" evidence="9">
    <location>
        <begin position="439"/>
        <end position="468"/>
    </location>
</feature>
<dbReference type="GO" id="GO:0051539">
    <property type="term" value="F:4 iron, 4 sulfur cluster binding"/>
    <property type="evidence" value="ECO:0007669"/>
    <property type="project" value="UniProtKB-KW"/>
</dbReference>
<feature type="transmembrane region" description="Helical" evidence="8">
    <location>
        <begin position="111"/>
        <end position="135"/>
    </location>
</feature>
<evidence type="ECO:0000256" key="7">
    <source>
        <dbReference type="SAM" id="MobiDB-lite"/>
    </source>
</evidence>
<feature type="transmembrane region" description="Helical" evidence="8">
    <location>
        <begin position="12"/>
        <end position="33"/>
    </location>
</feature>
<accession>B8FL31</accession>
<dbReference type="InterPro" id="IPR017900">
    <property type="entry name" value="4Fe4S_Fe_S_CS"/>
</dbReference>
<keyword evidence="6" id="KW-0411">Iron-sulfur</keyword>
<feature type="domain" description="4Fe-4S ferredoxin-type" evidence="9">
    <location>
        <begin position="256"/>
        <end position="282"/>
    </location>
</feature>
<evidence type="ECO:0000256" key="2">
    <source>
        <dbReference type="ARBA" id="ARBA00022485"/>
    </source>
</evidence>
<dbReference type="PANTHER" id="PTHR30176">
    <property type="entry name" value="FERREDOXIN-TYPE PROTEIN NAPH"/>
    <property type="match status" value="1"/>
</dbReference>
<evidence type="ECO:0000256" key="1">
    <source>
        <dbReference type="ARBA" id="ARBA00022448"/>
    </source>
</evidence>
<proteinExistence type="predicted"/>
<evidence type="ECO:0000256" key="5">
    <source>
        <dbReference type="ARBA" id="ARBA00023004"/>
    </source>
</evidence>
<evidence type="ECO:0000256" key="6">
    <source>
        <dbReference type="ARBA" id="ARBA00023014"/>
    </source>
</evidence>
<name>B8FL31_DESAL</name>
<dbReference type="SUPFAM" id="SSF54862">
    <property type="entry name" value="4Fe-4S ferredoxins"/>
    <property type="match status" value="3"/>
</dbReference>
<organism evidence="10 11">
    <name type="scientific">Desulfatibacillum aliphaticivorans</name>
    <dbReference type="NCBI Taxonomy" id="218208"/>
    <lineage>
        <taxon>Bacteria</taxon>
        <taxon>Pseudomonadati</taxon>
        <taxon>Thermodesulfobacteriota</taxon>
        <taxon>Desulfobacteria</taxon>
        <taxon>Desulfobacterales</taxon>
        <taxon>Desulfatibacillaceae</taxon>
        <taxon>Desulfatibacillum</taxon>
    </lineage>
</organism>
<keyword evidence="1" id="KW-0813">Transport</keyword>
<keyword evidence="4" id="KW-0249">Electron transport</keyword>
<keyword evidence="2" id="KW-0004">4Fe-4S</keyword>
<dbReference type="PANTHER" id="PTHR30176:SF3">
    <property type="entry name" value="FERREDOXIN-TYPE PROTEIN NAPH"/>
    <property type="match status" value="1"/>
</dbReference>
<feature type="domain" description="4Fe-4S ferredoxin-type" evidence="9">
    <location>
        <begin position="392"/>
        <end position="425"/>
    </location>
</feature>
<keyword evidence="5" id="KW-0408">Iron</keyword>
<feature type="transmembrane region" description="Helical" evidence="8">
    <location>
        <begin position="53"/>
        <end position="74"/>
    </location>
</feature>
<reference evidence="10 11" key="1">
    <citation type="journal article" date="2012" name="Environ. Microbiol.">
        <title>The genome sequence of Desulfatibacillum alkenivorans AK-01: a blueprint for anaerobic alkane oxidation.</title>
        <authorList>
            <person name="Callaghan A.V."/>
            <person name="Morris B.E."/>
            <person name="Pereira I.A."/>
            <person name="McInerney M.J."/>
            <person name="Austin R.N."/>
            <person name="Groves J.T."/>
            <person name="Kukor J.J."/>
            <person name="Suflita J.M."/>
            <person name="Young L.Y."/>
            <person name="Zylstra G.J."/>
            <person name="Wawrik B."/>
        </authorList>
    </citation>
    <scope>NUCLEOTIDE SEQUENCE [LARGE SCALE GENOMIC DNA]</scope>
    <source>
        <strain evidence="10 11">AK-01</strain>
    </source>
</reference>
<keyword evidence="3" id="KW-0479">Metal-binding</keyword>
<dbReference type="Proteomes" id="UP000000739">
    <property type="component" value="Chromosome"/>
</dbReference>
<dbReference type="HOGENOM" id="CLU_024045_0_0_7"/>
<dbReference type="GO" id="GO:0046872">
    <property type="term" value="F:metal ion binding"/>
    <property type="evidence" value="ECO:0007669"/>
    <property type="project" value="UniProtKB-KW"/>
</dbReference>
<dbReference type="KEGG" id="dal:Dalk_2976"/>
<dbReference type="Gene3D" id="3.30.70.20">
    <property type="match status" value="3"/>
</dbReference>
<keyword evidence="8" id="KW-1133">Transmembrane helix</keyword>
<dbReference type="Pfam" id="PF00037">
    <property type="entry name" value="Fer4"/>
    <property type="match status" value="1"/>
</dbReference>
<dbReference type="Pfam" id="PF12801">
    <property type="entry name" value="Fer4_5"/>
    <property type="match status" value="2"/>
</dbReference>
<keyword evidence="8" id="KW-0812">Transmembrane</keyword>
<feature type="domain" description="4Fe-4S ferredoxin-type" evidence="9">
    <location>
        <begin position="226"/>
        <end position="255"/>
    </location>
</feature>
<dbReference type="InterPro" id="IPR017896">
    <property type="entry name" value="4Fe4S_Fe-S-bd"/>
</dbReference>
<feature type="transmembrane region" description="Helical" evidence="8">
    <location>
        <begin position="182"/>
        <end position="200"/>
    </location>
</feature>
<evidence type="ECO:0000313" key="11">
    <source>
        <dbReference type="Proteomes" id="UP000000739"/>
    </source>
</evidence>
<dbReference type="InterPro" id="IPR051684">
    <property type="entry name" value="Electron_Trans/Redox"/>
</dbReference>